<reference evidence="5 6" key="1">
    <citation type="submission" date="2020-03" db="EMBL/GenBank/DDBJ databases">
        <title>Two novel Motilibacter sp.</title>
        <authorList>
            <person name="Liu S."/>
        </authorList>
    </citation>
    <scope>NUCLEOTIDE SEQUENCE [LARGE SCALE GENOMIC DNA]</scope>
    <source>
        <strain evidence="5 6">E257</strain>
    </source>
</reference>
<dbReference type="EMBL" id="JAANNP010000015">
    <property type="protein sequence ID" value="NHC15080.1"/>
    <property type="molecule type" value="Genomic_DNA"/>
</dbReference>
<name>A0ABX0GZS9_9ACTN</name>
<feature type="region of interest" description="Disordered" evidence="3">
    <location>
        <begin position="149"/>
        <end position="175"/>
    </location>
</feature>
<dbReference type="Pfam" id="PF00011">
    <property type="entry name" value="HSP20"/>
    <property type="match status" value="1"/>
</dbReference>
<accession>A0ABX0GZS9</accession>
<dbReference type="CDD" id="cd06464">
    <property type="entry name" value="ACD_sHsps-like"/>
    <property type="match status" value="1"/>
</dbReference>
<evidence type="ECO:0000256" key="3">
    <source>
        <dbReference type="SAM" id="MobiDB-lite"/>
    </source>
</evidence>
<evidence type="ECO:0000256" key="1">
    <source>
        <dbReference type="PROSITE-ProRule" id="PRU00285"/>
    </source>
</evidence>
<dbReference type="InterPro" id="IPR002068">
    <property type="entry name" value="A-crystallin/Hsp20_dom"/>
</dbReference>
<dbReference type="RefSeq" id="WP_166283215.1">
    <property type="nucleotide sequence ID" value="NZ_JAANNP010000015.1"/>
</dbReference>
<dbReference type="InterPro" id="IPR031107">
    <property type="entry name" value="Small_HSP"/>
</dbReference>
<dbReference type="Gene3D" id="2.60.40.790">
    <property type="match status" value="1"/>
</dbReference>
<evidence type="ECO:0000313" key="5">
    <source>
        <dbReference type="EMBL" id="NHC15080.1"/>
    </source>
</evidence>
<evidence type="ECO:0000313" key="6">
    <source>
        <dbReference type="Proteomes" id="UP000800981"/>
    </source>
</evidence>
<organism evidence="5 6">
    <name type="scientific">Motilibacter deserti</name>
    <dbReference type="NCBI Taxonomy" id="2714956"/>
    <lineage>
        <taxon>Bacteria</taxon>
        <taxon>Bacillati</taxon>
        <taxon>Actinomycetota</taxon>
        <taxon>Actinomycetes</taxon>
        <taxon>Motilibacterales</taxon>
        <taxon>Motilibacteraceae</taxon>
        <taxon>Motilibacter</taxon>
    </lineage>
</organism>
<comment type="similarity">
    <text evidence="1 2">Belongs to the small heat shock protein (HSP20) family.</text>
</comment>
<dbReference type="PANTHER" id="PTHR11527">
    <property type="entry name" value="HEAT-SHOCK PROTEIN 20 FAMILY MEMBER"/>
    <property type="match status" value="1"/>
</dbReference>
<sequence length="175" mass="19357">MAVTRWDPFTALARLDRELDSSFDELVRRAWGSGQRGTAGYVPAVDIRKDGGDVVISVELPGVDIDNDVSIEVANGRLAIFGERRDERTASSEQAEQGKGVLVRELRYGAFRREFALPEHVGADDVDATYDRGMLRVVVHNVAKPVPEPRRIQVRSAETPREVGTDRTVQGQVEA</sequence>
<evidence type="ECO:0000259" key="4">
    <source>
        <dbReference type="PROSITE" id="PS01031"/>
    </source>
</evidence>
<gene>
    <name evidence="5" type="ORF">G9H71_14925</name>
</gene>
<feature type="domain" description="SHSP" evidence="4">
    <location>
        <begin position="36"/>
        <end position="157"/>
    </location>
</feature>
<evidence type="ECO:0000256" key="2">
    <source>
        <dbReference type="RuleBase" id="RU003616"/>
    </source>
</evidence>
<proteinExistence type="inferred from homology"/>
<keyword evidence="6" id="KW-1185">Reference proteome</keyword>
<dbReference type="Proteomes" id="UP000800981">
    <property type="component" value="Unassembled WGS sequence"/>
</dbReference>
<dbReference type="SUPFAM" id="SSF49764">
    <property type="entry name" value="HSP20-like chaperones"/>
    <property type="match status" value="1"/>
</dbReference>
<protein>
    <submittedName>
        <fullName evidence="5">Hsp20/alpha crystallin family protein</fullName>
    </submittedName>
</protein>
<comment type="caution">
    <text evidence="5">The sequence shown here is derived from an EMBL/GenBank/DDBJ whole genome shotgun (WGS) entry which is preliminary data.</text>
</comment>
<dbReference type="PROSITE" id="PS01031">
    <property type="entry name" value="SHSP"/>
    <property type="match status" value="1"/>
</dbReference>
<dbReference type="InterPro" id="IPR008978">
    <property type="entry name" value="HSP20-like_chaperone"/>
</dbReference>